<dbReference type="InterPro" id="IPR004312">
    <property type="entry name" value="ATHILA_Orf1_C"/>
</dbReference>
<accession>A0A6D2HSY8</accession>
<dbReference type="AlphaFoldDB" id="A0A6D2HSY8"/>
<protein>
    <recommendedName>
        <fullName evidence="1">Arabidopsis retrotransposon Orf1 C-terminal domain-containing protein</fullName>
    </recommendedName>
</protein>
<proteinExistence type="predicted"/>
<gene>
    <name evidence="2" type="ORF">MERR_LOCUS6038</name>
</gene>
<organism evidence="2 3">
    <name type="scientific">Microthlaspi erraticum</name>
    <dbReference type="NCBI Taxonomy" id="1685480"/>
    <lineage>
        <taxon>Eukaryota</taxon>
        <taxon>Viridiplantae</taxon>
        <taxon>Streptophyta</taxon>
        <taxon>Embryophyta</taxon>
        <taxon>Tracheophyta</taxon>
        <taxon>Spermatophyta</taxon>
        <taxon>Magnoliopsida</taxon>
        <taxon>eudicotyledons</taxon>
        <taxon>Gunneridae</taxon>
        <taxon>Pentapetalae</taxon>
        <taxon>rosids</taxon>
        <taxon>malvids</taxon>
        <taxon>Brassicales</taxon>
        <taxon>Brassicaceae</taxon>
        <taxon>Coluteocarpeae</taxon>
        <taxon>Microthlaspi</taxon>
    </lineage>
</organism>
<feature type="domain" description="Arabidopsis retrotransposon Orf1 C-terminal" evidence="1">
    <location>
        <begin position="12"/>
        <end position="67"/>
    </location>
</feature>
<evidence type="ECO:0000313" key="3">
    <source>
        <dbReference type="Proteomes" id="UP000467841"/>
    </source>
</evidence>
<dbReference type="Proteomes" id="UP000467841">
    <property type="component" value="Unassembled WGS sequence"/>
</dbReference>
<evidence type="ECO:0000259" key="1">
    <source>
        <dbReference type="Pfam" id="PF03078"/>
    </source>
</evidence>
<sequence>MDDSMIPRPYGVRERIRILRRMQFMSMRYPHPETIKRAGIEDVNDILYYTELGEFTKLALPAYRNQQWSSCIPETQEASSRSSC</sequence>
<evidence type="ECO:0000313" key="2">
    <source>
        <dbReference type="EMBL" id="CAA7018803.1"/>
    </source>
</evidence>
<name>A0A6D2HSY8_9BRAS</name>
<reference evidence="2" key="1">
    <citation type="submission" date="2020-01" db="EMBL/GenBank/DDBJ databases">
        <authorList>
            <person name="Mishra B."/>
        </authorList>
    </citation>
    <scope>NUCLEOTIDE SEQUENCE [LARGE SCALE GENOMIC DNA]</scope>
</reference>
<dbReference type="EMBL" id="CACVBM020000421">
    <property type="protein sequence ID" value="CAA7018803.1"/>
    <property type="molecule type" value="Genomic_DNA"/>
</dbReference>
<keyword evidence="3" id="KW-1185">Reference proteome</keyword>
<comment type="caution">
    <text evidence="2">The sequence shown here is derived from an EMBL/GenBank/DDBJ whole genome shotgun (WGS) entry which is preliminary data.</text>
</comment>
<dbReference type="Pfam" id="PF03078">
    <property type="entry name" value="ATHILA"/>
    <property type="match status" value="1"/>
</dbReference>